<sequence>MLSPKKLDVGDEVGVHERTLLGLGCCFYHPLVTTRCMIFGDRITLIIAQPHQMTEKVNSWVRSRTIIALLVDHRRGFEGDGYPLEGLVPLCAGPSKSLSSKASKTSKVFEVRGFFPLPKGEGAFPVPFEVREVEPP</sequence>
<evidence type="ECO:0000313" key="2">
    <source>
        <dbReference type="Proteomes" id="UP001189122"/>
    </source>
</evidence>
<gene>
    <name evidence="1" type="ORF">SI7747_01001759</name>
</gene>
<evidence type="ECO:0000313" key="1">
    <source>
        <dbReference type="EMBL" id="CAA2615412.1"/>
    </source>
</evidence>
<dbReference type="Proteomes" id="UP001189122">
    <property type="component" value="Unassembled WGS sequence"/>
</dbReference>
<proteinExistence type="predicted"/>
<protein>
    <submittedName>
        <fullName evidence="1">Uncharacterized protein</fullName>
    </submittedName>
</protein>
<dbReference type="AlphaFoldDB" id="A0A7I8IBU0"/>
<accession>A0A7I8IBU0</accession>
<keyword evidence="2" id="KW-1185">Reference proteome</keyword>
<name>A0A7I8IBU0_SPIIN</name>
<organism evidence="1">
    <name type="scientific">Spirodela intermedia</name>
    <name type="common">Intermediate duckweed</name>
    <dbReference type="NCBI Taxonomy" id="51605"/>
    <lineage>
        <taxon>Eukaryota</taxon>
        <taxon>Viridiplantae</taxon>
        <taxon>Streptophyta</taxon>
        <taxon>Embryophyta</taxon>
        <taxon>Tracheophyta</taxon>
        <taxon>Spermatophyta</taxon>
        <taxon>Magnoliopsida</taxon>
        <taxon>Liliopsida</taxon>
        <taxon>Araceae</taxon>
        <taxon>Lemnoideae</taxon>
        <taxon>Spirodela</taxon>
    </lineage>
</organism>
<dbReference type="EMBL" id="CACRZD030000001">
    <property type="protein sequence ID" value="CAA6655169.1"/>
    <property type="molecule type" value="Genomic_DNA"/>
</dbReference>
<dbReference type="EMBL" id="LR743588">
    <property type="protein sequence ID" value="CAA2615412.1"/>
    <property type="molecule type" value="Genomic_DNA"/>
</dbReference>
<reference evidence="1 2" key="1">
    <citation type="submission" date="2019-12" db="EMBL/GenBank/DDBJ databases">
        <authorList>
            <person name="Scholz U."/>
            <person name="Mascher M."/>
            <person name="Fiebig A."/>
        </authorList>
    </citation>
    <scope>NUCLEOTIDE SEQUENCE</scope>
</reference>